<dbReference type="GO" id="GO:0016787">
    <property type="term" value="F:hydrolase activity"/>
    <property type="evidence" value="ECO:0007669"/>
    <property type="project" value="UniProtKB-KW"/>
</dbReference>
<keyword evidence="11" id="KW-1185">Reference proteome</keyword>
<evidence type="ECO:0000256" key="7">
    <source>
        <dbReference type="ARBA" id="ARBA00022918"/>
    </source>
</evidence>
<dbReference type="PROSITE" id="PS50013">
    <property type="entry name" value="CHROMO_2"/>
    <property type="match status" value="1"/>
</dbReference>
<keyword evidence="3" id="KW-0548">Nucleotidyltransferase</keyword>
<dbReference type="InterPro" id="IPR050951">
    <property type="entry name" value="Retrovirus_Pol_polyprotein"/>
</dbReference>
<name>A0AAW1RNX0_9CHLO</name>
<evidence type="ECO:0000256" key="6">
    <source>
        <dbReference type="ARBA" id="ARBA00022801"/>
    </source>
</evidence>
<reference evidence="10 11" key="1">
    <citation type="journal article" date="2024" name="Nat. Commun.">
        <title>Phylogenomics reveals the evolutionary origins of lichenization in chlorophyte algae.</title>
        <authorList>
            <person name="Puginier C."/>
            <person name="Libourel C."/>
            <person name="Otte J."/>
            <person name="Skaloud P."/>
            <person name="Haon M."/>
            <person name="Grisel S."/>
            <person name="Petersen M."/>
            <person name="Berrin J.G."/>
            <person name="Delaux P.M."/>
            <person name="Dal Grande F."/>
            <person name="Keller J."/>
        </authorList>
    </citation>
    <scope>NUCLEOTIDE SEQUENCE [LARGE SCALE GENOMIC DNA]</scope>
    <source>
        <strain evidence="10 11">SAG 245.80</strain>
    </source>
</reference>
<dbReference type="SUPFAM" id="SSF54160">
    <property type="entry name" value="Chromo domain-like"/>
    <property type="match status" value="1"/>
</dbReference>
<accession>A0AAW1RNX0</accession>
<dbReference type="Pfam" id="PF17917">
    <property type="entry name" value="RT_RNaseH"/>
    <property type="match status" value="1"/>
</dbReference>
<evidence type="ECO:0000256" key="4">
    <source>
        <dbReference type="ARBA" id="ARBA00022722"/>
    </source>
</evidence>
<sequence length="241" mass="27402">MLQDQGGGLRPCAFESKKLTDTERSYTISEKETYALVYACLKWRCYLESGNPFTVKTDNSPLTHLLTKPTLTRRQARWVEILAQFQYTIEHKAGKANLADGLSRRPDLLANLRVTELRSGILSRVAACYWEDPWFEDPAHREGLAMRGGIWYKGEAVVVPHDAALKRAILEELHDSTAAAHRDGRSNKLRAKRIGPFQKRVTGRGKRVEYLVRWEGLGPEHDSWEPANGLTERDLADYIVP</sequence>
<comment type="subcellular location">
    <subcellularLocation>
        <location evidence="1">Nucleus</location>
    </subcellularLocation>
</comment>
<keyword evidence="8" id="KW-0539">Nucleus</keyword>
<keyword evidence="5" id="KW-0255">Endonuclease</keyword>
<dbReference type="InterPro" id="IPR016197">
    <property type="entry name" value="Chromo-like_dom_sf"/>
</dbReference>
<dbReference type="InterPro" id="IPR041373">
    <property type="entry name" value="RT_RNaseH"/>
</dbReference>
<keyword evidence="7" id="KW-0695">RNA-directed DNA polymerase</keyword>
<dbReference type="GO" id="GO:0005634">
    <property type="term" value="C:nucleus"/>
    <property type="evidence" value="ECO:0007669"/>
    <property type="project" value="UniProtKB-SubCell"/>
</dbReference>
<dbReference type="GO" id="GO:0003964">
    <property type="term" value="F:RNA-directed DNA polymerase activity"/>
    <property type="evidence" value="ECO:0007669"/>
    <property type="project" value="UniProtKB-KW"/>
</dbReference>
<dbReference type="Proteomes" id="UP001445335">
    <property type="component" value="Unassembled WGS sequence"/>
</dbReference>
<dbReference type="PANTHER" id="PTHR37984">
    <property type="entry name" value="PROTEIN CBG26694"/>
    <property type="match status" value="1"/>
</dbReference>
<dbReference type="PROSITE" id="PS00598">
    <property type="entry name" value="CHROMO_1"/>
    <property type="match status" value="1"/>
</dbReference>
<dbReference type="EMBL" id="JALJOU010000031">
    <property type="protein sequence ID" value="KAK9834836.1"/>
    <property type="molecule type" value="Genomic_DNA"/>
</dbReference>
<evidence type="ECO:0000313" key="11">
    <source>
        <dbReference type="Proteomes" id="UP001445335"/>
    </source>
</evidence>
<proteinExistence type="predicted"/>
<keyword evidence="2" id="KW-0808">Transferase</keyword>
<dbReference type="InterPro" id="IPR000953">
    <property type="entry name" value="Chromo/chromo_shadow_dom"/>
</dbReference>
<protein>
    <recommendedName>
        <fullName evidence="9">Chromo domain-containing protein</fullName>
    </recommendedName>
</protein>
<dbReference type="GO" id="GO:0004519">
    <property type="term" value="F:endonuclease activity"/>
    <property type="evidence" value="ECO:0007669"/>
    <property type="project" value="UniProtKB-KW"/>
</dbReference>
<dbReference type="InterPro" id="IPR023780">
    <property type="entry name" value="Chromo_domain"/>
</dbReference>
<evidence type="ECO:0000256" key="8">
    <source>
        <dbReference type="ARBA" id="ARBA00023242"/>
    </source>
</evidence>
<evidence type="ECO:0000256" key="2">
    <source>
        <dbReference type="ARBA" id="ARBA00022679"/>
    </source>
</evidence>
<dbReference type="AlphaFoldDB" id="A0AAW1RNX0"/>
<dbReference type="SUPFAM" id="SSF56672">
    <property type="entry name" value="DNA/RNA polymerases"/>
    <property type="match status" value="1"/>
</dbReference>
<keyword evidence="6" id="KW-0378">Hydrolase</keyword>
<evidence type="ECO:0000256" key="5">
    <source>
        <dbReference type="ARBA" id="ARBA00022759"/>
    </source>
</evidence>
<organism evidence="10 11">
    <name type="scientific">Elliptochloris bilobata</name>
    <dbReference type="NCBI Taxonomy" id="381761"/>
    <lineage>
        <taxon>Eukaryota</taxon>
        <taxon>Viridiplantae</taxon>
        <taxon>Chlorophyta</taxon>
        <taxon>core chlorophytes</taxon>
        <taxon>Trebouxiophyceae</taxon>
        <taxon>Trebouxiophyceae incertae sedis</taxon>
        <taxon>Elliptochloris clade</taxon>
        <taxon>Elliptochloris</taxon>
    </lineage>
</organism>
<keyword evidence="4" id="KW-0540">Nuclease</keyword>
<dbReference type="Pfam" id="PF00385">
    <property type="entry name" value="Chromo"/>
    <property type="match status" value="1"/>
</dbReference>
<dbReference type="InterPro" id="IPR023779">
    <property type="entry name" value="Chromodomain_CS"/>
</dbReference>
<comment type="caution">
    <text evidence="10">The sequence shown here is derived from an EMBL/GenBank/DDBJ whole genome shotgun (WGS) entry which is preliminary data.</text>
</comment>
<dbReference type="CDD" id="cd00024">
    <property type="entry name" value="CD_CSD"/>
    <property type="match status" value="1"/>
</dbReference>
<evidence type="ECO:0000256" key="3">
    <source>
        <dbReference type="ARBA" id="ARBA00022695"/>
    </source>
</evidence>
<feature type="domain" description="Chromo" evidence="9">
    <location>
        <begin position="189"/>
        <end position="241"/>
    </location>
</feature>
<dbReference type="CDD" id="cd09274">
    <property type="entry name" value="RNase_HI_RT_Ty3"/>
    <property type="match status" value="1"/>
</dbReference>
<dbReference type="InterPro" id="IPR043502">
    <property type="entry name" value="DNA/RNA_pol_sf"/>
</dbReference>
<dbReference type="Gene3D" id="2.40.50.40">
    <property type="match status" value="1"/>
</dbReference>
<dbReference type="PANTHER" id="PTHR37984:SF5">
    <property type="entry name" value="PROTEIN NYNRIN-LIKE"/>
    <property type="match status" value="1"/>
</dbReference>
<evidence type="ECO:0000259" key="9">
    <source>
        <dbReference type="PROSITE" id="PS50013"/>
    </source>
</evidence>
<evidence type="ECO:0000256" key="1">
    <source>
        <dbReference type="ARBA" id="ARBA00004123"/>
    </source>
</evidence>
<gene>
    <name evidence="10" type="ORF">WJX81_002602</name>
</gene>
<evidence type="ECO:0000313" key="10">
    <source>
        <dbReference type="EMBL" id="KAK9834836.1"/>
    </source>
</evidence>